<dbReference type="Pfam" id="PF00501">
    <property type="entry name" value="AMP-binding"/>
    <property type="match status" value="1"/>
</dbReference>
<dbReference type="PANTHER" id="PTHR24096:SF194">
    <property type="entry name" value="AMP-DEPENDENT SYNTHETASE_LIGASE DOMAIN-CONTAINING PROTEIN"/>
    <property type="match status" value="1"/>
</dbReference>
<dbReference type="Gene3D" id="3.40.50.980">
    <property type="match status" value="1"/>
</dbReference>
<accession>A0ABR4B697</accession>
<proteinExistence type="predicted"/>
<dbReference type="SUPFAM" id="SSF56801">
    <property type="entry name" value="Acetyl-CoA synthetase-like"/>
    <property type="match status" value="1"/>
</dbReference>
<feature type="domain" description="AMP-dependent synthetase/ligase" evidence="1">
    <location>
        <begin position="40"/>
        <end position="133"/>
    </location>
</feature>
<comment type="caution">
    <text evidence="2">The sequence shown here is derived from an EMBL/GenBank/DDBJ whole genome shotgun (WGS) entry which is preliminary data.</text>
</comment>
<dbReference type="EMBL" id="JBHFEH010000021">
    <property type="protein sequence ID" value="KAL2053377.1"/>
    <property type="molecule type" value="Genomic_DNA"/>
</dbReference>
<name>A0ABR4B697_9LECA</name>
<evidence type="ECO:0000313" key="3">
    <source>
        <dbReference type="Proteomes" id="UP001590951"/>
    </source>
</evidence>
<organism evidence="2 3">
    <name type="scientific">Lepraria finkii</name>
    <dbReference type="NCBI Taxonomy" id="1340010"/>
    <lineage>
        <taxon>Eukaryota</taxon>
        <taxon>Fungi</taxon>
        <taxon>Dikarya</taxon>
        <taxon>Ascomycota</taxon>
        <taxon>Pezizomycotina</taxon>
        <taxon>Lecanoromycetes</taxon>
        <taxon>OSLEUM clade</taxon>
        <taxon>Lecanoromycetidae</taxon>
        <taxon>Lecanorales</taxon>
        <taxon>Lecanorineae</taxon>
        <taxon>Stereocaulaceae</taxon>
        <taxon>Lepraria</taxon>
    </lineage>
</organism>
<evidence type="ECO:0000259" key="1">
    <source>
        <dbReference type="Pfam" id="PF00501"/>
    </source>
</evidence>
<gene>
    <name evidence="2" type="ORF">ABVK25_006371</name>
</gene>
<evidence type="ECO:0000313" key="2">
    <source>
        <dbReference type="EMBL" id="KAL2053377.1"/>
    </source>
</evidence>
<dbReference type="Proteomes" id="UP001590951">
    <property type="component" value="Unassembled WGS sequence"/>
</dbReference>
<keyword evidence="3" id="KW-1185">Reference proteome</keyword>
<reference evidence="2 3" key="1">
    <citation type="submission" date="2024-09" db="EMBL/GenBank/DDBJ databases">
        <title>Rethinking Asexuality: The Enigmatic Case of Functional Sexual Genes in Lepraria (Stereocaulaceae).</title>
        <authorList>
            <person name="Doellman M."/>
            <person name="Sun Y."/>
            <person name="Barcenas-Pena A."/>
            <person name="Lumbsch H.T."/>
            <person name="Grewe F."/>
        </authorList>
    </citation>
    <scope>NUCLEOTIDE SEQUENCE [LARGE SCALE GENOMIC DNA]</scope>
    <source>
        <strain evidence="2 3">Grewe 0041</strain>
    </source>
</reference>
<sequence length="141" mass="15500">MVIQSPYPGINIPELDILTCLFDTGEDLPENPLWINAADTSQYLSQRTGLRWIKRLAIGLDRLSVKKGEVVMIVMPNHIFVPVAYLGSMGSGRMFSGANPLYTADGMSFQIQNTGARTVLVHPSLLETARKAAKTARIPEN</sequence>
<protein>
    <recommendedName>
        <fullName evidence="1">AMP-dependent synthetase/ligase domain-containing protein</fullName>
    </recommendedName>
</protein>
<dbReference type="PANTHER" id="PTHR24096">
    <property type="entry name" value="LONG-CHAIN-FATTY-ACID--COA LIGASE"/>
    <property type="match status" value="1"/>
</dbReference>
<dbReference type="InterPro" id="IPR000873">
    <property type="entry name" value="AMP-dep_synth/lig_dom"/>
</dbReference>